<keyword evidence="2" id="KW-1133">Transmembrane helix</keyword>
<keyword evidence="3" id="KW-0732">Signal</keyword>
<evidence type="ECO:0000259" key="4">
    <source>
        <dbReference type="Pfam" id="PF04536"/>
    </source>
</evidence>
<organism evidence="6">
    <name type="scientific">Leptospira ellisii</name>
    <dbReference type="NCBI Taxonomy" id="2023197"/>
    <lineage>
        <taxon>Bacteria</taxon>
        <taxon>Pseudomonadati</taxon>
        <taxon>Spirochaetota</taxon>
        <taxon>Spirochaetia</taxon>
        <taxon>Leptospirales</taxon>
        <taxon>Leptospiraceae</taxon>
        <taxon>Leptospira</taxon>
    </lineage>
</organism>
<accession>A0A2N0B9H0</accession>
<feature type="transmembrane region" description="Helical" evidence="2">
    <location>
        <begin position="245"/>
        <end position="275"/>
    </location>
</feature>
<dbReference type="PANTHER" id="PTHR30373:SF2">
    <property type="entry name" value="UPF0603 PROTEIN YGCG"/>
    <property type="match status" value="1"/>
</dbReference>
<feature type="domain" description="TPM" evidence="4">
    <location>
        <begin position="54"/>
        <end position="177"/>
    </location>
</feature>
<evidence type="ECO:0000313" key="6">
    <source>
        <dbReference type="EMBL" id="PJZ93153.1"/>
    </source>
</evidence>
<proteinExistence type="predicted"/>
<gene>
    <name evidence="5" type="ORF">CH379_018225</name>
    <name evidence="6" type="ORF">CH379_09350</name>
</gene>
<feature type="transmembrane region" description="Helical" evidence="2">
    <location>
        <begin position="219"/>
        <end position="238"/>
    </location>
</feature>
<evidence type="ECO:0000256" key="1">
    <source>
        <dbReference type="SAM" id="MobiDB-lite"/>
    </source>
</evidence>
<feature type="region of interest" description="Disordered" evidence="1">
    <location>
        <begin position="187"/>
        <end position="212"/>
    </location>
</feature>
<feature type="region of interest" description="Disordered" evidence="1">
    <location>
        <begin position="293"/>
        <end position="314"/>
    </location>
</feature>
<reference evidence="6" key="1">
    <citation type="submission" date="2017-07" db="EMBL/GenBank/DDBJ databases">
        <title>Leptospira spp. isolated from tropical soils.</title>
        <authorList>
            <person name="Thibeaux R."/>
            <person name="Iraola G."/>
            <person name="Ferres I."/>
            <person name="Bierque E."/>
            <person name="Girault D."/>
            <person name="Soupe-Gilbert M.-E."/>
            <person name="Picardeau M."/>
            <person name="Goarant C."/>
        </authorList>
    </citation>
    <scope>NUCLEOTIDE SEQUENCE [LARGE SCALE GENOMIC DNA]</scope>
    <source>
        <strain evidence="6">ATI7-C-A5</strain>
    </source>
</reference>
<dbReference type="InterPro" id="IPR007621">
    <property type="entry name" value="TPM_dom"/>
</dbReference>
<keyword evidence="2" id="KW-0472">Membrane</keyword>
<dbReference type="EMBL" id="NPEF01000080">
    <property type="protein sequence ID" value="PJZ93153.1"/>
    <property type="molecule type" value="Genomic_DNA"/>
</dbReference>
<dbReference type="Gene3D" id="3.10.310.50">
    <property type="match status" value="1"/>
</dbReference>
<evidence type="ECO:0000313" key="7">
    <source>
        <dbReference type="Proteomes" id="UP000232122"/>
    </source>
</evidence>
<keyword evidence="7" id="KW-1185">Reference proteome</keyword>
<dbReference type="OrthoDB" id="9810918at2"/>
<protein>
    <submittedName>
        <fullName evidence="5">TPM domain-containing protein</fullName>
    </submittedName>
</protein>
<evidence type="ECO:0000256" key="3">
    <source>
        <dbReference type="SAM" id="SignalP"/>
    </source>
</evidence>
<reference evidence="5 7" key="2">
    <citation type="journal article" date="2018" name="Microb. Genom.">
        <title>Deciphering the unexplored Leptospira diversity from soils uncovers genomic evolution to virulence.</title>
        <authorList>
            <person name="Thibeaux R."/>
            <person name="Iraola G."/>
            <person name="Ferres I."/>
            <person name="Bierque E."/>
            <person name="Girault D."/>
            <person name="Soupe-Gilbert M.E."/>
            <person name="Picardeau M."/>
            <person name="Goarant C."/>
        </authorList>
    </citation>
    <scope>NUCLEOTIDE SEQUENCE [LARGE SCALE GENOMIC DNA]</scope>
    <source>
        <strain evidence="5 7">ATI7-C-A5</strain>
    </source>
</reference>
<feature type="chain" id="PRO_5044577189" evidence="3">
    <location>
        <begin position="23"/>
        <end position="314"/>
    </location>
</feature>
<dbReference type="PANTHER" id="PTHR30373">
    <property type="entry name" value="UPF0603 PROTEIN YGCG"/>
    <property type="match status" value="1"/>
</dbReference>
<dbReference type="AlphaFoldDB" id="A0A2N0B9H0"/>
<keyword evidence="2" id="KW-0812">Transmembrane</keyword>
<feature type="signal peptide" evidence="3">
    <location>
        <begin position="1"/>
        <end position="22"/>
    </location>
</feature>
<sequence>MKLLRFHIPAFLFAILFFSASGWNPNVRNPDSAPSFREEWKADAPPIPILQTQITDTTSTLTDKQKAVLTSTLVAFEKRKGSQIAVLLVGSTEDWTIEEYAVKTFETWKLGRKGVDDGILIVVAIRDHKTRIEVGYGLEGAVPDVVAKRIVSDFMIPHFREGDYYTGITEGIDRLIAKIDGEELPAASGKVRGSDRNNGASSDRDVETSEDDSELPNRLVTAFIVLVVLGKVFGFFLGNGWSGGIGALLFVALGIFWSITFWLLIPGALLLWFFVLANGGGFGGGSSWGSSSGGGDSWSGGGGSSGGGGASGSW</sequence>
<dbReference type="EMBL" id="NPEF02000027">
    <property type="protein sequence ID" value="MDV6237573.1"/>
    <property type="molecule type" value="Genomic_DNA"/>
</dbReference>
<reference evidence="5" key="3">
    <citation type="submission" date="2023-10" db="EMBL/GenBank/DDBJ databases">
        <authorList>
            <person name="Picardeau M."/>
            <person name="Thibeaux R."/>
        </authorList>
    </citation>
    <scope>NUCLEOTIDE SEQUENCE</scope>
    <source>
        <strain evidence="5">ATI7-C-A5</strain>
    </source>
</reference>
<dbReference type="Pfam" id="PF04536">
    <property type="entry name" value="TPM_phosphatase"/>
    <property type="match status" value="1"/>
</dbReference>
<dbReference type="Proteomes" id="UP000232122">
    <property type="component" value="Unassembled WGS sequence"/>
</dbReference>
<name>A0A2N0B9H0_9LEPT</name>
<evidence type="ECO:0000313" key="5">
    <source>
        <dbReference type="EMBL" id="MDV6237573.1"/>
    </source>
</evidence>
<evidence type="ECO:0000256" key="2">
    <source>
        <dbReference type="SAM" id="Phobius"/>
    </source>
</evidence>
<comment type="caution">
    <text evidence="6">The sequence shown here is derived from an EMBL/GenBank/DDBJ whole genome shotgun (WGS) entry which is preliminary data.</text>
</comment>